<comment type="caution">
    <text evidence="12">The sequence shown here is derived from an EMBL/GenBank/DDBJ whole genome shotgun (WGS) entry which is preliminary data.</text>
</comment>
<evidence type="ECO:0000256" key="5">
    <source>
        <dbReference type="ARBA" id="ARBA00022833"/>
    </source>
</evidence>
<reference evidence="12 13" key="1">
    <citation type="submission" date="2023-01" db="EMBL/GenBank/DDBJ databases">
        <title>Analysis of 21 Apiospora genomes using comparative genomics revels a genus with tremendous synthesis potential of carbohydrate active enzymes and secondary metabolites.</title>
        <authorList>
            <person name="Sorensen T."/>
        </authorList>
    </citation>
    <scope>NUCLEOTIDE SEQUENCE [LARGE SCALE GENOMIC DNA]</scope>
    <source>
        <strain evidence="12 13">CBS 117206</strain>
    </source>
</reference>
<feature type="domain" description="RING-type" evidence="10">
    <location>
        <begin position="72"/>
        <end position="123"/>
    </location>
</feature>
<dbReference type="Proteomes" id="UP001392437">
    <property type="component" value="Unassembled WGS sequence"/>
</dbReference>
<dbReference type="InterPro" id="IPR013083">
    <property type="entry name" value="Znf_RING/FYVE/PHD"/>
</dbReference>
<feature type="compositionally biased region" description="Low complexity" evidence="9">
    <location>
        <begin position="12"/>
        <end position="29"/>
    </location>
</feature>
<name>A0AAW0QEY2_9PEZI</name>
<accession>A0AAW0QEY2</accession>
<organism evidence="12 13">
    <name type="scientific">Apiospora kogelbergensis</name>
    <dbReference type="NCBI Taxonomy" id="1337665"/>
    <lineage>
        <taxon>Eukaryota</taxon>
        <taxon>Fungi</taxon>
        <taxon>Dikarya</taxon>
        <taxon>Ascomycota</taxon>
        <taxon>Pezizomycotina</taxon>
        <taxon>Sordariomycetes</taxon>
        <taxon>Xylariomycetidae</taxon>
        <taxon>Amphisphaeriales</taxon>
        <taxon>Apiosporaceae</taxon>
        <taxon>Apiospora</taxon>
    </lineage>
</organism>
<evidence type="ECO:0000256" key="1">
    <source>
        <dbReference type="ARBA" id="ARBA00004141"/>
    </source>
</evidence>
<proteinExistence type="predicted"/>
<feature type="region of interest" description="Disordered" evidence="9">
    <location>
        <begin position="1"/>
        <end position="65"/>
    </location>
</feature>
<dbReference type="PROSITE" id="PS50089">
    <property type="entry name" value="ZF_RING_2"/>
    <property type="match status" value="1"/>
</dbReference>
<evidence type="ECO:0000259" key="11">
    <source>
        <dbReference type="PROSITE" id="PS51292"/>
    </source>
</evidence>
<evidence type="ECO:0000313" key="12">
    <source>
        <dbReference type="EMBL" id="KAK8095307.1"/>
    </source>
</evidence>
<keyword evidence="13" id="KW-1185">Reference proteome</keyword>
<dbReference type="EMBL" id="JAQQWP010000011">
    <property type="protein sequence ID" value="KAK8095307.1"/>
    <property type="molecule type" value="Genomic_DNA"/>
</dbReference>
<keyword evidence="4 8" id="KW-0863">Zinc-finger</keyword>
<evidence type="ECO:0000256" key="8">
    <source>
        <dbReference type="PROSITE-ProRule" id="PRU00175"/>
    </source>
</evidence>
<evidence type="ECO:0000256" key="6">
    <source>
        <dbReference type="ARBA" id="ARBA00022989"/>
    </source>
</evidence>
<feature type="compositionally biased region" description="Pro residues" evidence="9">
    <location>
        <begin position="1"/>
        <end position="10"/>
    </location>
</feature>
<keyword evidence="3" id="KW-0479">Metal-binding</keyword>
<feature type="region of interest" description="Disordered" evidence="9">
    <location>
        <begin position="361"/>
        <end position="385"/>
    </location>
</feature>
<dbReference type="SUPFAM" id="SSF57850">
    <property type="entry name" value="RING/U-box"/>
    <property type="match status" value="1"/>
</dbReference>
<dbReference type="PANTHER" id="PTHR46283">
    <property type="entry name" value="E3 UBIQUITIN-PROTEIN LIGASE MARCH5"/>
    <property type="match status" value="1"/>
</dbReference>
<gene>
    <name evidence="12" type="ORF">PG999_013329</name>
</gene>
<sequence>MASMPSPPIFHAPGDATTPDDTASTSQTQGDTEASEEAAPAPQIPDSRDTSDADPSATPSPAQEASDDVHRCFICLDDEPPTNLPANWATPCTCSLEGHQQCMLTWVADLEAQGKDIKCPVCQSPIQVLDRWDPAVQLSDEIMRSLSSMSPFVLLSFVSGGALVSSAFYGMHALEIFAGPEAALRYIFRRPTKYADYWTMTMGKVKDALPALIPQEEDAAQAVRYGLRLEANVNILHFLSLTMIGPALVLNRLYLGNFVIVPTSVIYAMFFVEHHSDLLAWPPGPRKAMAIFPTIKALYLQAYWNCSKMVDWRIEAALARSRSLQGDAAEQATAPLVNNTHVAPDDDAEFIEPVVVGDEEEEGAGEPQIGQPGAQAQPDRRANPPNSSLSSVLNFFAGALLWPTVSYSVGNLLRMTLPKTWVTRPSSGPITGLLQERWGRSLAGGCLFVVLKDAFFLYTKYRRAINRPYRRIRSVARRERAE</sequence>
<protein>
    <recommendedName>
        <fullName evidence="14">RING-CH-type domain-containing protein</fullName>
    </recommendedName>
</protein>
<dbReference type="GO" id="GO:0016020">
    <property type="term" value="C:membrane"/>
    <property type="evidence" value="ECO:0007669"/>
    <property type="project" value="UniProtKB-SubCell"/>
</dbReference>
<evidence type="ECO:0000256" key="4">
    <source>
        <dbReference type="ARBA" id="ARBA00022771"/>
    </source>
</evidence>
<evidence type="ECO:0000259" key="10">
    <source>
        <dbReference type="PROSITE" id="PS50089"/>
    </source>
</evidence>
<feature type="compositionally biased region" description="Low complexity" evidence="9">
    <location>
        <begin position="365"/>
        <end position="385"/>
    </location>
</feature>
<feature type="domain" description="RING-CH-type" evidence="11">
    <location>
        <begin position="64"/>
        <end position="129"/>
    </location>
</feature>
<dbReference type="PROSITE" id="PS51292">
    <property type="entry name" value="ZF_RING_CH"/>
    <property type="match status" value="1"/>
</dbReference>
<keyword evidence="6" id="KW-1133">Transmembrane helix</keyword>
<dbReference type="InterPro" id="IPR011016">
    <property type="entry name" value="Znf_RING-CH"/>
</dbReference>
<evidence type="ECO:0000256" key="9">
    <source>
        <dbReference type="SAM" id="MobiDB-lite"/>
    </source>
</evidence>
<evidence type="ECO:0000256" key="7">
    <source>
        <dbReference type="ARBA" id="ARBA00023136"/>
    </source>
</evidence>
<dbReference type="AlphaFoldDB" id="A0AAW0QEY2"/>
<evidence type="ECO:0000256" key="2">
    <source>
        <dbReference type="ARBA" id="ARBA00022692"/>
    </source>
</evidence>
<dbReference type="Gene3D" id="3.30.40.10">
    <property type="entry name" value="Zinc/RING finger domain, C3HC4 (zinc finger)"/>
    <property type="match status" value="1"/>
</dbReference>
<dbReference type="GO" id="GO:0008270">
    <property type="term" value="F:zinc ion binding"/>
    <property type="evidence" value="ECO:0007669"/>
    <property type="project" value="UniProtKB-KW"/>
</dbReference>
<keyword evidence="2" id="KW-0812">Transmembrane</keyword>
<dbReference type="SMART" id="SM00744">
    <property type="entry name" value="RINGv"/>
    <property type="match status" value="1"/>
</dbReference>
<keyword evidence="5" id="KW-0862">Zinc</keyword>
<evidence type="ECO:0000256" key="3">
    <source>
        <dbReference type="ARBA" id="ARBA00022723"/>
    </source>
</evidence>
<evidence type="ECO:0000313" key="13">
    <source>
        <dbReference type="Proteomes" id="UP001392437"/>
    </source>
</evidence>
<evidence type="ECO:0008006" key="14">
    <source>
        <dbReference type="Google" id="ProtNLM"/>
    </source>
</evidence>
<dbReference type="InterPro" id="IPR001841">
    <property type="entry name" value="Znf_RING"/>
</dbReference>
<keyword evidence="7" id="KW-0472">Membrane</keyword>
<comment type="subcellular location">
    <subcellularLocation>
        <location evidence="1">Membrane</location>
        <topology evidence="1">Multi-pass membrane protein</topology>
    </subcellularLocation>
</comment>